<reference evidence="1" key="1">
    <citation type="submission" date="2021-09" db="EMBL/GenBank/DDBJ databases">
        <authorList>
            <person name="Martin H S."/>
        </authorList>
    </citation>
    <scope>NUCLEOTIDE SEQUENCE</scope>
</reference>
<protein>
    <submittedName>
        <fullName evidence="1">(African queen) hypothetical protein</fullName>
    </submittedName>
</protein>
<keyword evidence="2" id="KW-1185">Reference proteome</keyword>
<name>A0A8J2RAM8_9NEOP</name>
<proteinExistence type="predicted"/>
<gene>
    <name evidence="1" type="ORF">DCHRY22_LOCUS15821</name>
</gene>
<sequence length="110" mass="12587">MGHASGVTHLTQGKSGEMARGLQLSFSIVLTERKHFHQRFNHERRKRLRMPATYNTFQTAPRLAVKVVTLFIMTSQFAHCHSFIQISSPNRDALSRAFYTEGRVRAADEL</sequence>
<dbReference type="EMBL" id="CAKASE010000083">
    <property type="protein sequence ID" value="CAG9585406.1"/>
    <property type="molecule type" value="Genomic_DNA"/>
</dbReference>
<dbReference type="Proteomes" id="UP000789524">
    <property type="component" value="Unassembled WGS sequence"/>
</dbReference>
<evidence type="ECO:0000313" key="1">
    <source>
        <dbReference type="EMBL" id="CAG9585406.1"/>
    </source>
</evidence>
<comment type="caution">
    <text evidence="1">The sequence shown here is derived from an EMBL/GenBank/DDBJ whole genome shotgun (WGS) entry which is preliminary data.</text>
</comment>
<dbReference type="AlphaFoldDB" id="A0A8J2RAM8"/>
<evidence type="ECO:0000313" key="2">
    <source>
        <dbReference type="Proteomes" id="UP000789524"/>
    </source>
</evidence>
<accession>A0A8J2RAM8</accession>
<organism evidence="1 2">
    <name type="scientific">Danaus chrysippus</name>
    <name type="common">African queen</name>
    <dbReference type="NCBI Taxonomy" id="151541"/>
    <lineage>
        <taxon>Eukaryota</taxon>
        <taxon>Metazoa</taxon>
        <taxon>Ecdysozoa</taxon>
        <taxon>Arthropoda</taxon>
        <taxon>Hexapoda</taxon>
        <taxon>Insecta</taxon>
        <taxon>Pterygota</taxon>
        <taxon>Neoptera</taxon>
        <taxon>Endopterygota</taxon>
        <taxon>Lepidoptera</taxon>
        <taxon>Glossata</taxon>
        <taxon>Ditrysia</taxon>
        <taxon>Papilionoidea</taxon>
        <taxon>Nymphalidae</taxon>
        <taxon>Danainae</taxon>
        <taxon>Danaini</taxon>
        <taxon>Danaina</taxon>
        <taxon>Danaus</taxon>
        <taxon>Anosia</taxon>
    </lineage>
</organism>